<feature type="site" description="Important for beta-aspartyl-AMP intermediate formation" evidence="10">
    <location>
        <position position="353"/>
    </location>
</feature>
<dbReference type="InterPro" id="IPR001962">
    <property type="entry name" value="Asn_synthase"/>
</dbReference>
<evidence type="ECO:0000256" key="9">
    <source>
        <dbReference type="PIRSR" id="PIRSR001589-2"/>
    </source>
</evidence>
<dbReference type="InterPro" id="IPR006426">
    <property type="entry name" value="Asn_synth_AEB"/>
</dbReference>
<comment type="caution">
    <text evidence="13">The sequence shown here is derived from an EMBL/GenBank/DDBJ whole genome shotgun (WGS) entry which is preliminary data.</text>
</comment>
<dbReference type="PANTHER" id="PTHR43284">
    <property type="entry name" value="ASPARAGINE SYNTHETASE (GLUTAMINE-HYDROLYZING)"/>
    <property type="match status" value="1"/>
</dbReference>
<name>A0A1G2QDB9_9BACT</name>
<dbReference type="CDD" id="cd01991">
    <property type="entry name" value="Asn_synthase_B_C"/>
    <property type="match status" value="1"/>
</dbReference>
<dbReference type="GO" id="GO:0005829">
    <property type="term" value="C:cytosol"/>
    <property type="evidence" value="ECO:0007669"/>
    <property type="project" value="TreeGrafter"/>
</dbReference>
<feature type="domain" description="Glutamine amidotransferase type-2" evidence="12">
    <location>
        <begin position="2"/>
        <end position="203"/>
    </location>
</feature>
<dbReference type="AlphaFoldDB" id="A0A1G2QDB9"/>
<feature type="binding site" evidence="9">
    <location>
        <position position="278"/>
    </location>
    <ligand>
        <name>ATP</name>
        <dbReference type="ChEBI" id="CHEBI:30616"/>
    </ligand>
</feature>
<dbReference type="EC" id="6.3.5.4" evidence="3"/>
<evidence type="ECO:0000259" key="12">
    <source>
        <dbReference type="PROSITE" id="PS51278"/>
    </source>
</evidence>
<dbReference type="PANTHER" id="PTHR43284:SF1">
    <property type="entry name" value="ASPARAGINE SYNTHETASE"/>
    <property type="match status" value="1"/>
</dbReference>
<dbReference type="PIRSF" id="PIRSF001589">
    <property type="entry name" value="Asn_synthetase_glu-h"/>
    <property type="match status" value="1"/>
</dbReference>
<dbReference type="CDD" id="cd00712">
    <property type="entry name" value="AsnB"/>
    <property type="match status" value="1"/>
</dbReference>
<keyword evidence="4 9" id="KW-0547">Nucleotide-binding</keyword>
<dbReference type="InterPro" id="IPR051786">
    <property type="entry name" value="ASN_synthetase/amidase"/>
</dbReference>
<evidence type="ECO:0000256" key="6">
    <source>
        <dbReference type="ARBA" id="ARBA00022962"/>
    </source>
</evidence>
<keyword evidence="8" id="KW-0061">Asparagine biosynthesis</keyword>
<feature type="region of interest" description="Disordered" evidence="11">
    <location>
        <begin position="1"/>
        <end position="31"/>
    </location>
</feature>
<organism evidence="13 14">
    <name type="scientific">Candidatus Vogelbacteria bacterium RIFOXYD1_FULL_44_32</name>
    <dbReference type="NCBI Taxonomy" id="1802438"/>
    <lineage>
        <taxon>Bacteria</taxon>
        <taxon>Candidatus Vogeliibacteriota</taxon>
    </lineage>
</organism>
<proteinExistence type="inferred from homology"/>
<evidence type="ECO:0000256" key="11">
    <source>
        <dbReference type="SAM" id="MobiDB-lite"/>
    </source>
</evidence>
<evidence type="ECO:0000256" key="3">
    <source>
        <dbReference type="ARBA" id="ARBA00012737"/>
    </source>
</evidence>
<keyword evidence="6 8" id="KW-0315">Glutamine amidotransferase</keyword>
<reference evidence="13 14" key="1">
    <citation type="journal article" date="2016" name="Nat. Commun.">
        <title>Thousands of microbial genomes shed light on interconnected biogeochemical processes in an aquifer system.</title>
        <authorList>
            <person name="Anantharaman K."/>
            <person name="Brown C.T."/>
            <person name="Hug L.A."/>
            <person name="Sharon I."/>
            <person name="Castelle C.J."/>
            <person name="Probst A.J."/>
            <person name="Thomas B.C."/>
            <person name="Singh A."/>
            <person name="Wilkins M.J."/>
            <person name="Karaoz U."/>
            <person name="Brodie E.L."/>
            <person name="Williams K.H."/>
            <person name="Hubbard S.S."/>
            <person name="Banfield J.F."/>
        </authorList>
    </citation>
    <scope>NUCLEOTIDE SEQUENCE [LARGE SCALE GENOMIC DNA]</scope>
</reference>
<evidence type="ECO:0000256" key="4">
    <source>
        <dbReference type="ARBA" id="ARBA00022741"/>
    </source>
</evidence>
<accession>A0A1G2QDB9</accession>
<dbReference type="EMBL" id="MHTJ01000003">
    <property type="protein sequence ID" value="OHA58423.1"/>
    <property type="molecule type" value="Genomic_DNA"/>
</dbReference>
<evidence type="ECO:0000256" key="5">
    <source>
        <dbReference type="ARBA" id="ARBA00022840"/>
    </source>
</evidence>
<dbReference type="PROSITE" id="PS51278">
    <property type="entry name" value="GATASE_TYPE_2"/>
    <property type="match status" value="1"/>
</dbReference>
<gene>
    <name evidence="13" type="ORF">A2571_01430</name>
</gene>
<dbReference type="NCBIfam" id="TIGR01536">
    <property type="entry name" value="asn_synth_AEB"/>
    <property type="match status" value="1"/>
</dbReference>
<evidence type="ECO:0000313" key="13">
    <source>
        <dbReference type="EMBL" id="OHA58423.1"/>
    </source>
</evidence>
<feature type="compositionally biased region" description="Basic and acidic residues" evidence="11">
    <location>
        <begin position="10"/>
        <end position="29"/>
    </location>
</feature>
<dbReference type="InterPro" id="IPR029055">
    <property type="entry name" value="Ntn_hydrolases_N"/>
</dbReference>
<evidence type="ECO:0000256" key="10">
    <source>
        <dbReference type="PIRSR" id="PIRSR001589-3"/>
    </source>
</evidence>
<dbReference type="STRING" id="1802438.A2571_01430"/>
<feature type="active site" description="For GATase activity" evidence="8">
    <location>
        <position position="2"/>
    </location>
</feature>
<feature type="binding site" evidence="9">
    <location>
        <begin position="351"/>
        <end position="352"/>
    </location>
    <ligand>
        <name>ATP</name>
        <dbReference type="ChEBI" id="CHEBI:30616"/>
    </ligand>
</feature>
<keyword evidence="5 9" id="KW-0067">ATP-binding</keyword>
<evidence type="ECO:0000256" key="1">
    <source>
        <dbReference type="ARBA" id="ARBA00005187"/>
    </source>
</evidence>
<dbReference type="InterPro" id="IPR017932">
    <property type="entry name" value="GATase_2_dom"/>
</dbReference>
<evidence type="ECO:0000313" key="14">
    <source>
        <dbReference type="Proteomes" id="UP000177043"/>
    </source>
</evidence>
<comment type="similarity">
    <text evidence="2">Belongs to the asparagine synthetase family.</text>
</comment>
<protein>
    <recommendedName>
        <fullName evidence="3">asparagine synthase (glutamine-hydrolyzing)</fullName>
        <ecNumber evidence="3">6.3.5.4</ecNumber>
    </recommendedName>
</protein>
<dbReference type="Pfam" id="PF00733">
    <property type="entry name" value="Asn_synthase"/>
    <property type="match status" value="1"/>
</dbReference>
<dbReference type="InterPro" id="IPR014729">
    <property type="entry name" value="Rossmann-like_a/b/a_fold"/>
</dbReference>
<dbReference type="Gene3D" id="3.60.20.10">
    <property type="entry name" value="Glutamine Phosphoribosylpyrophosphate, subunit 1, domain 1"/>
    <property type="match status" value="1"/>
</dbReference>
<comment type="pathway">
    <text evidence="1">Amino-acid biosynthesis; L-asparagine biosynthesis; L-asparagine from L-aspartate (L-Gln route): step 1/1.</text>
</comment>
<dbReference type="Pfam" id="PF13537">
    <property type="entry name" value="GATase_7"/>
    <property type="match status" value="1"/>
</dbReference>
<dbReference type="GO" id="GO:0005524">
    <property type="term" value="F:ATP binding"/>
    <property type="evidence" value="ECO:0007669"/>
    <property type="project" value="UniProtKB-KW"/>
</dbReference>
<evidence type="ECO:0000256" key="7">
    <source>
        <dbReference type="ARBA" id="ARBA00048741"/>
    </source>
</evidence>
<keyword evidence="8" id="KW-0028">Amino-acid biosynthesis</keyword>
<dbReference type="GO" id="GO:0004066">
    <property type="term" value="F:asparagine synthase (glutamine-hydrolyzing) activity"/>
    <property type="evidence" value="ECO:0007669"/>
    <property type="project" value="UniProtKB-EC"/>
</dbReference>
<dbReference type="Gene3D" id="3.40.50.620">
    <property type="entry name" value="HUPs"/>
    <property type="match status" value="1"/>
</dbReference>
<comment type="catalytic activity">
    <reaction evidence="7">
        <text>L-aspartate + L-glutamine + ATP + H2O = L-asparagine + L-glutamate + AMP + diphosphate + H(+)</text>
        <dbReference type="Rhea" id="RHEA:12228"/>
        <dbReference type="ChEBI" id="CHEBI:15377"/>
        <dbReference type="ChEBI" id="CHEBI:15378"/>
        <dbReference type="ChEBI" id="CHEBI:29985"/>
        <dbReference type="ChEBI" id="CHEBI:29991"/>
        <dbReference type="ChEBI" id="CHEBI:30616"/>
        <dbReference type="ChEBI" id="CHEBI:33019"/>
        <dbReference type="ChEBI" id="CHEBI:58048"/>
        <dbReference type="ChEBI" id="CHEBI:58359"/>
        <dbReference type="ChEBI" id="CHEBI:456215"/>
        <dbReference type="EC" id="6.3.5.4"/>
    </reaction>
</comment>
<evidence type="ECO:0000256" key="2">
    <source>
        <dbReference type="ARBA" id="ARBA00005752"/>
    </source>
</evidence>
<dbReference type="SUPFAM" id="SSF56235">
    <property type="entry name" value="N-terminal nucleophile aminohydrolases (Ntn hydrolases)"/>
    <property type="match status" value="1"/>
</dbReference>
<dbReference type="GO" id="GO:0006529">
    <property type="term" value="P:asparagine biosynthetic process"/>
    <property type="evidence" value="ECO:0007669"/>
    <property type="project" value="UniProtKB-KW"/>
</dbReference>
<sequence>MCGIIGEHNPSGDDKEFTKRRDSMSHRGPDATGFVKLSDGRVRLGHRRLAIIDLSNRADQPLIIDGYALVYNGEVYNFRQLAQEIGGQFTTTSDTEVILRGYIKYGPEIFAKLDGMFALAIYDPRRQILVLARDRFGIKPLYYYHAGQEFSFASEPQAVARPLTLSRPALRSYLTQNYIYGDEEIVGGLRSLLAGSYAVFDLNQATLSSVVYDKVKFSQKFSEPTQAADHLQAVLKQSVTDSLISDVPVGVFLSSGIDSSLIAALAQEITGQISSFTISFDFKSFDESRRSAEIANILGTDHHTVTLDKAVVLEAIPTILNQFHLPFGDSGALPFYFLCQYARQHVKVCLSGDGADELFGGYPIYYLPPLATLYQRLPWQRLIERVVAMPFASFAKMSFDYKLRRFVGAAKYNYPQAHFLYRAMHNEGVLKPAYQADQQYFDSIFAQVQGEDIRDQLMYVDQKTVLEYDYLVKADRMSMAHGLEVRVPFLNNQVVQFSRELDPNLKVRRLTTKYLLKRVLERYLPAKYIYRKKEGFAFPIASWLCLELRDFMLDTLSAKNIAQIEFLEYSKIRQMIDDHLAHRRDYNRELWGLISLVCFLRSNRF</sequence>
<dbReference type="Proteomes" id="UP000177043">
    <property type="component" value="Unassembled WGS sequence"/>
</dbReference>
<evidence type="ECO:0000256" key="8">
    <source>
        <dbReference type="PIRSR" id="PIRSR001589-1"/>
    </source>
</evidence>
<feature type="binding site" evidence="9">
    <location>
        <position position="94"/>
    </location>
    <ligand>
        <name>L-glutamine</name>
        <dbReference type="ChEBI" id="CHEBI:58359"/>
    </ligand>
</feature>
<dbReference type="SUPFAM" id="SSF52402">
    <property type="entry name" value="Adenine nucleotide alpha hydrolases-like"/>
    <property type="match status" value="1"/>
</dbReference>
<dbReference type="InterPro" id="IPR033738">
    <property type="entry name" value="AsnB_N"/>
</dbReference>